<evidence type="ECO:0000313" key="3">
    <source>
        <dbReference type="Proteomes" id="UP000118435"/>
    </source>
</evidence>
<sequence>MPPPRERMATILAAIGIMLIFLLWGMRIPHTFFRQWKRDPGDYRISDRQELGDYSVMQSDFRSTL</sequence>
<gene>
    <name evidence="2" type="primary">CyO9</name>
</gene>
<dbReference type="EMBL" id="KP796148">
    <property type="protein sequence ID" value="AKT72901.1"/>
    <property type="molecule type" value="Genomic_DNA"/>
</dbReference>
<keyword evidence="1" id="KW-1133">Transmembrane helix</keyword>
<proteinExistence type="predicted"/>
<protein>
    <submittedName>
        <fullName evidence="2">Uncharacterized protein</fullName>
    </submittedName>
</protein>
<evidence type="ECO:0000256" key="1">
    <source>
        <dbReference type="SAM" id="Phobius"/>
    </source>
</evidence>
<feature type="transmembrane region" description="Helical" evidence="1">
    <location>
        <begin position="6"/>
        <end position="26"/>
    </location>
</feature>
<dbReference type="Proteomes" id="UP000118435">
    <property type="component" value="Segment"/>
</dbReference>
<evidence type="ECO:0000313" key="2">
    <source>
        <dbReference type="EMBL" id="AKT72901.1"/>
    </source>
</evidence>
<keyword evidence="1" id="KW-0472">Membrane</keyword>
<organism evidence="2 3">
    <name type="scientific">Cynomolgus macaque cytomegalovirus strain Mauritius</name>
    <dbReference type="NCBI Taxonomy" id="1690255"/>
    <lineage>
        <taxon>Viruses</taxon>
        <taxon>Duplodnaviria</taxon>
        <taxon>Heunggongvirae</taxon>
        <taxon>Peploviricota</taxon>
        <taxon>Herviviricetes</taxon>
        <taxon>Herpesvirales</taxon>
        <taxon>Orthoherpesviridae</taxon>
        <taxon>Betaherpesvirinae</taxon>
        <taxon>Cytomegalovirus</taxon>
        <taxon>Cytomegalovirus macacinebeta3</taxon>
    </lineage>
</organism>
<name>A0A0K1H0E2_9BETA</name>
<accession>A0A0K1H0E2</accession>
<keyword evidence="1" id="KW-0812">Transmembrane</keyword>
<reference evidence="2 3" key="1">
    <citation type="journal article" date="2016" name="BMC Genomics">
        <title>A novel strain of cynomolgus macaque cytomegalovirus: implications for host-virus co-evolution.</title>
        <authorList>
            <person name="Russell J.N."/>
            <person name="Marsh A.K."/>
            <person name="Willer D.O."/>
            <person name="Ambagala A.P."/>
            <person name="Dzamba M."/>
            <person name="Chan J.K."/>
            <person name="Pilon R."/>
            <person name="Fournier J."/>
            <person name="Brudno M."/>
            <person name="Antony J.M."/>
            <person name="Sandstrom P."/>
            <person name="Evans B.J."/>
            <person name="MacDonald K.S."/>
        </authorList>
    </citation>
    <scope>NUCLEOTIDE SEQUENCE [LARGE SCALE GENOMIC DNA]</scope>
    <source>
        <strain evidence="2">Mauritius</strain>
    </source>
</reference>